<protein>
    <submittedName>
        <fullName evidence="7">ABC transporter substrate-binding protein</fullName>
    </submittedName>
</protein>
<dbReference type="CDD" id="cd06342">
    <property type="entry name" value="PBP1_ABC_LIVBP-like"/>
    <property type="match status" value="1"/>
</dbReference>
<comment type="similarity">
    <text evidence="1">Belongs to the leucine-binding protein family.</text>
</comment>
<dbReference type="InterPro" id="IPR011009">
    <property type="entry name" value="Kinase-like_dom_sf"/>
</dbReference>
<dbReference type="InterPro" id="IPR028082">
    <property type="entry name" value="Peripla_BP_I"/>
</dbReference>
<dbReference type="InterPro" id="IPR000719">
    <property type="entry name" value="Prot_kinase_dom"/>
</dbReference>
<dbReference type="EMBL" id="VKHT01000332">
    <property type="protein sequence ID" value="MBB0244868.1"/>
    <property type="molecule type" value="Genomic_DNA"/>
</dbReference>
<dbReference type="GO" id="GO:0005524">
    <property type="term" value="F:ATP binding"/>
    <property type="evidence" value="ECO:0007669"/>
    <property type="project" value="InterPro"/>
</dbReference>
<keyword evidence="4" id="KW-0029">Amino-acid transport</keyword>
<accession>A0A7W3TDP5</accession>
<evidence type="ECO:0000256" key="2">
    <source>
        <dbReference type="ARBA" id="ARBA00022448"/>
    </source>
</evidence>
<name>A0A7W3TDP5_9ACTN</name>
<feature type="region of interest" description="Disordered" evidence="5">
    <location>
        <begin position="276"/>
        <end position="337"/>
    </location>
</feature>
<feature type="compositionally biased region" description="Basic and acidic residues" evidence="5">
    <location>
        <begin position="324"/>
        <end position="335"/>
    </location>
</feature>
<keyword evidence="3" id="KW-0732">Signal</keyword>
<reference evidence="8" key="1">
    <citation type="submission" date="2019-10" db="EMBL/GenBank/DDBJ databases">
        <title>Streptomyces sp. nov., a novel actinobacterium isolated from alkaline environment.</title>
        <authorList>
            <person name="Golinska P."/>
        </authorList>
    </citation>
    <scope>NUCLEOTIDE SEQUENCE [LARGE SCALE GENOMIC DNA]</scope>
    <source>
        <strain evidence="8">DSM 42118</strain>
    </source>
</reference>
<dbReference type="Gene3D" id="1.10.510.10">
    <property type="entry name" value="Transferase(Phosphotransferase) domain 1"/>
    <property type="match status" value="1"/>
</dbReference>
<organism evidence="7 8">
    <name type="scientific">Streptomyces alkaliphilus</name>
    <dbReference type="NCBI Taxonomy" id="1472722"/>
    <lineage>
        <taxon>Bacteria</taxon>
        <taxon>Bacillati</taxon>
        <taxon>Actinomycetota</taxon>
        <taxon>Actinomycetes</taxon>
        <taxon>Kitasatosporales</taxon>
        <taxon>Streptomycetaceae</taxon>
        <taxon>Streptomyces</taxon>
    </lineage>
</organism>
<evidence type="ECO:0000259" key="6">
    <source>
        <dbReference type="PROSITE" id="PS50011"/>
    </source>
</evidence>
<evidence type="ECO:0000256" key="1">
    <source>
        <dbReference type="ARBA" id="ARBA00010062"/>
    </source>
</evidence>
<feature type="non-terminal residue" evidence="7">
    <location>
        <position position="1"/>
    </location>
</feature>
<dbReference type="AlphaFoldDB" id="A0A7W3TDP5"/>
<dbReference type="SMART" id="SM00220">
    <property type="entry name" value="S_TKc"/>
    <property type="match status" value="1"/>
</dbReference>
<dbReference type="GO" id="GO:0004672">
    <property type="term" value="F:protein kinase activity"/>
    <property type="evidence" value="ECO:0007669"/>
    <property type="project" value="InterPro"/>
</dbReference>
<dbReference type="Pfam" id="PF13458">
    <property type="entry name" value="Peripla_BP_6"/>
    <property type="match status" value="1"/>
</dbReference>
<dbReference type="Proteomes" id="UP000538929">
    <property type="component" value="Unassembled WGS sequence"/>
</dbReference>
<dbReference type="PROSITE" id="PS50011">
    <property type="entry name" value="PROTEIN_KINASE_DOM"/>
    <property type="match status" value="1"/>
</dbReference>
<evidence type="ECO:0000313" key="7">
    <source>
        <dbReference type="EMBL" id="MBB0244868.1"/>
    </source>
</evidence>
<dbReference type="InterPro" id="IPR028081">
    <property type="entry name" value="Leu-bd"/>
</dbReference>
<dbReference type="Pfam" id="PF00069">
    <property type="entry name" value="Pkinase"/>
    <property type="match status" value="1"/>
</dbReference>
<feature type="domain" description="Protein kinase" evidence="6">
    <location>
        <begin position="7"/>
        <end position="254"/>
    </location>
</feature>
<dbReference type="PRINTS" id="PR00337">
    <property type="entry name" value="LEUILEVALBP"/>
</dbReference>
<dbReference type="Gene3D" id="3.40.50.2300">
    <property type="match status" value="2"/>
</dbReference>
<dbReference type="SUPFAM" id="SSF56112">
    <property type="entry name" value="Protein kinase-like (PK-like)"/>
    <property type="match status" value="1"/>
</dbReference>
<evidence type="ECO:0000256" key="3">
    <source>
        <dbReference type="ARBA" id="ARBA00022729"/>
    </source>
</evidence>
<evidence type="ECO:0000256" key="5">
    <source>
        <dbReference type="SAM" id="MobiDB-lite"/>
    </source>
</evidence>
<keyword evidence="8" id="KW-1185">Reference proteome</keyword>
<dbReference type="GO" id="GO:0006865">
    <property type="term" value="P:amino acid transport"/>
    <property type="evidence" value="ECO:0007669"/>
    <property type="project" value="UniProtKB-KW"/>
</dbReference>
<evidence type="ECO:0000256" key="4">
    <source>
        <dbReference type="ARBA" id="ARBA00022970"/>
    </source>
</evidence>
<dbReference type="InterPro" id="IPR051010">
    <property type="entry name" value="BCAA_transport"/>
</dbReference>
<dbReference type="SUPFAM" id="SSF53822">
    <property type="entry name" value="Periplasmic binding protein-like I"/>
    <property type="match status" value="1"/>
</dbReference>
<comment type="caution">
    <text evidence="7">The sequence shown here is derived from an EMBL/GenBank/DDBJ whole genome shotgun (WGS) entry which is preliminary data.</text>
</comment>
<dbReference type="InterPro" id="IPR000709">
    <property type="entry name" value="Leu_Ile_Val-bd"/>
</dbReference>
<sequence length="735" mass="76090">PTHLAGHRLLGRLPADPPGTCYLARSAGGVLMTLRVVPNPWSAHTEFRSAFARGTAAAQRVVSRWAVAPVAADIGARLVWLAEPYLPDPDLAMVVAARGPLPRDVGREVGARLAEALETVHRAGLVHACLTPARVLLAPDGPRLTGLGLAGALYGAGPLILPPSCLAPEQAGEPEGRPGPAVDVFALGCVLTHAVTGRLPFGAEPAGEVRRRILTEPPDLADVPRGLLEVIGACLDRDPDLRPTPTELYAELGLRPGGTGGVRWPGDVVDLIARRRAASPPDAPPARADGTSRGGSRDPGQATGADPGRPPFTGAGDRPGGPGRGKDTDRSDAARRGTSRRGLLLLVAGTATAAAGGVGVLFAGRARSGGPSAETGETLLIGVHADLSGPDAEVGRAQELGVRLAVEEFAGLTRLPFAVDVRVLDDGGDPERAAEVALELGSDPAVRAVIGPTGEVSARPAAERYTREGLPLLALSPAEFPADDTAYRTLLHARPDTAAQALAVVHRLHGDPEVRRVGLVDDRAAEPISGIAVRAVTGALDRDRIIPVPRVLPVGADDPGGTAAGLLAAGIDAVVHAGRAEAVAALAIALADAGFAGPRIAGEAALREEFPRAAGEAAEGWLVVAPRIDPARAAEAVGFTTVFRKRFEEEPGPWAAEGYDAARLVVETVRRMGTRTPPDRESLLTRLRSARLRGVAKPLAFAADGRLATGDEGAYWYEVRGGEFHFLGKAPMTEV</sequence>
<evidence type="ECO:0000313" key="8">
    <source>
        <dbReference type="Proteomes" id="UP000538929"/>
    </source>
</evidence>
<proteinExistence type="inferred from homology"/>
<dbReference type="PANTHER" id="PTHR30483">
    <property type="entry name" value="LEUCINE-SPECIFIC-BINDING PROTEIN"/>
    <property type="match status" value="1"/>
</dbReference>
<gene>
    <name evidence="7" type="ORF">FNQ90_12305</name>
</gene>
<dbReference type="RefSeq" id="WP_182606424.1">
    <property type="nucleotide sequence ID" value="NZ_VKHT01000332.1"/>
</dbReference>
<dbReference type="PANTHER" id="PTHR30483:SF6">
    <property type="entry name" value="PERIPLASMIC BINDING PROTEIN OF ABC TRANSPORTER FOR NATURAL AMINO ACIDS"/>
    <property type="match status" value="1"/>
</dbReference>
<keyword evidence="2" id="KW-0813">Transport</keyword>